<evidence type="ECO:0000256" key="5">
    <source>
        <dbReference type="ARBA" id="ARBA00014380"/>
    </source>
</evidence>
<keyword evidence="11 14" id="KW-0472">Membrane</keyword>
<keyword evidence="12" id="KW-0175">Coiled coil</keyword>
<dbReference type="Gene3D" id="1.20.1410.10">
    <property type="entry name" value="I/LWEQ domain"/>
    <property type="match status" value="1"/>
</dbReference>
<keyword evidence="15" id="KW-1185">Reference proteome</keyword>
<organism evidence="15 16">
    <name type="scientific">Parascaris univalens</name>
    <name type="common">Nematode worm</name>
    <dbReference type="NCBI Taxonomy" id="6257"/>
    <lineage>
        <taxon>Eukaryota</taxon>
        <taxon>Metazoa</taxon>
        <taxon>Ecdysozoa</taxon>
        <taxon>Nematoda</taxon>
        <taxon>Chromadorea</taxon>
        <taxon>Rhabditida</taxon>
        <taxon>Spirurina</taxon>
        <taxon>Ascaridomorpha</taxon>
        <taxon>Ascaridoidea</taxon>
        <taxon>Ascarididae</taxon>
        <taxon>Parascaris</taxon>
    </lineage>
</organism>
<dbReference type="GO" id="GO:0005886">
    <property type="term" value="C:plasma membrane"/>
    <property type="evidence" value="ECO:0007669"/>
    <property type="project" value="UniProtKB-SubCell"/>
</dbReference>
<sequence length="283" mass="31586">VYGSVCRSVRQHDYSSWCSIVALCATSRYTQEVNRVTMDIVVYLALFVLGAVFLFSLFILIVMCKRRALASPQYFRSSALRFSKLRNANMESIMQLSPLIAQVLDNNQWIYDVTGMLQHCVAILKLCHATTEKLSSLPLTTISAQLNDSILRATNRIVPRFDDLLRAMAASQVDIRILEARASSLVSACWALALPFIIVNCKSVEMIDGALKEMESHAEALRLVVEQAEQRFSEQQNNDLIQRHSPLRTIIEETSLIEPPPPPPPLVNSVPSNDEAPADPGNN</sequence>
<evidence type="ECO:0000256" key="8">
    <source>
        <dbReference type="ARBA" id="ARBA00022692"/>
    </source>
</evidence>
<dbReference type="WBParaSite" id="PgR056X_g014_t01">
    <property type="protein sequence ID" value="PgR056X_g014_t01"/>
    <property type="gene ID" value="PgR056X_g014"/>
</dbReference>
<evidence type="ECO:0000313" key="15">
    <source>
        <dbReference type="Proteomes" id="UP000887569"/>
    </source>
</evidence>
<evidence type="ECO:0000256" key="13">
    <source>
        <dbReference type="SAM" id="MobiDB-lite"/>
    </source>
</evidence>
<feature type="region of interest" description="Disordered" evidence="13">
    <location>
        <begin position="253"/>
        <end position="283"/>
    </location>
</feature>
<dbReference type="GO" id="GO:0005576">
    <property type="term" value="C:extracellular region"/>
    <property type="evidence" value="ECO:0007669"/>
    <property type="project" value="UniProtKB-SubCell"/>
</dbReference>
<keyword evidence="7" id="KW-0964">Secreted</keyword>
<evidence type="ECO:0000256" key="6">
    <source>
        <dbReference type="ARBA" id="ARBA00022475"/>
    </source>
</evidence>
<evidence type="ECO:0000256" key="9">
    <source>
        <dbReference type="ARBA" id="ARBA00022824"/>
    </source>
</evidence>
<dbReference type="PANTHER" id="PTHR32510">
    <property type="entry name" value="TRANSMEMBRANE PROTEIN 98"/>
    <property type="match status" value="1"/>
</dbReference>
<feature type="transmembrane region" description="Helical" evidence="14">
    <location>
        <begin position="40"/>
        <end position="63"/>
    </location>
</feature>
<evidence type="ECO:0000256" key="10">
    <source>
        <dbReference type="ARBA" id="ARBA00022989"/>
    </source>
</evidence>
<evidence type="ECO:0000313" key="16">
    <source>
        <dbReference type="WBParaSite" id="PgR056X_g014_t01"/>
    </source>
</evidence>
<dbReference type="PANTHER" id="PTHR32510:SF3">
    <property type="entry name" value="TRANSMEMBRANE PROTEIN 98"/>
    <property type="match status" value="1"/>
</dbReference>
<evidence type="ECO:0000256" key="3">
    <source>
        <dbReference type="ARBA" id="ARBA00004648"/>
    </source>
</evidence>
<keyword evidence="10 14" id="KW-1133">Transmembrane helix</keyword>
<proteinExistence type="inferred from homology"/>
<evidence type="ECO:0000256" key="11">
    <source>
        <dbReference type="ARBA" id="ARBA00023136"/>
    </source>
</evidence>
<reference evidence="16" key="1">
    <citation type="submission" date="2022-11" db="UniProtKB">
        <authorList>
            <consortium name="WormBaseParasite"/>
        </authorList>
    </citation>
    <scope>IDENTIFICATION</scope>
</reference>
<evidence type="ECO:0000256" key="12">
    <source>
        <dbReference type="SAM" id="Coils"/>
    </source>
</evidence>
<keyword evidence="8 14" id="KW-0812">Transmembrane</keyword>
<protein>
    <recommendedName>
        <fullName evidence="5">Transmembrane protein 98</fullName>
    </recommendedName>
</protein>
<dbReference type="InterPro" id="IPR029668">
    <property type="entry name" value="TMEM98"/>
</dbReference>
<accession>A0A915BSI4</accession>
<dbReference type="GO" id="GO:0005789">
    <property type="term" value="C:endoplasmic reticulum membrane"/>
    <property type="evidence" value="ECO:0007669"/>
    <property type="project" value="UniProtKB-SubCell"/>
</dbReference>
<evidence type="ECO:0000256" key="2">
    <source>
        <dbReference type="ARBA" id="ARBA00004550"/>
    </source>
</evidence>
<evidence type="ECO:0000256" key="7">
    <source>
        <dbReference type="ARBA" id="ARBA00022525"/>
    </source>
</evidence>
<comment type="subcellular location">
    <subcellularLocation>
        <location evidence="1">Cell membrane</location>
        <topology evidence="1">Single-pass type II membrane protein</topology>
    </subcellularLocation>
    <subcellularLocation>
        <location evidence="3">Endoplasmic reticulum membrane</location>
        <topology evidence="3">Single-pass type II membrane protein</topology>
    </subcellularLocation>
    <subcellularLocation>
        <location evidence="2">Secreted</location>
        <location evidence="2">Extracellular exosome</location>
    </subcellularLocation>
</comment>
<keyword evidence="9" id="KW-0256">Endoplasmic reticulum</keyword>
<name>A0A915BSI4_PARUN</name>
<dbReference type="Proteomes" id="UP000887569">
    <property type="component" value="Unplaced"/>
</dbReference>
<evidence type="ECO:0000256" key="4">
    <source>
        <dbReference type="ARBA" id="ARBA00011024"/>
    </source>
</evidence>
<dbReference type="AlphaFoldDB" id="A0A915BSI4"/>
<comment type="similarity">
    <text evidence="4">Belongs to the TMEM98 family.</text>
</comment>
<feature type="coiled-coil region" evidence="12">
    <location>
        <begin position="211"/>
        <end position="238"/>
    </location>
</feature>
<evidence type="ECO:0000256" key="1">
    <source>
        <dbReference type="ARBA" id="ARBA00004401"/>
    </source>
</evidence>
<evidence type="ECO:0000256" key="14">
    <source>
        <dbReference type="SAM" id="Phobius"/>
    </source>
</evidence>
<keyword evidence="6" id="KW-1003">Cell membrane</keyword>